<proteinExistence type="predicted"/>
<sequence>MTHDGDKGNVEGSSTVWRRLCTFRKNDFLPEESFQSLGNYGRALLDTPKRFKDRLLTRSTEHIELVEVKSQSQPG</sequence>
<dbReference type="AlphaFoldDB" id="A0AAE1MUY0"/>
<protein>
    <submittedName>
        <fullName evidence="1">Uncharacterized protein</fullName>
    </submittedName>
</protein>
<keyword evidence="2" id="KW-1185">Reference proteome</keyword>
<name>A0AAE1MUY0_9FABA</name>
<accession>A0AAE1MUY0</accession>
<evidence type="ECO:0000313" key="1">
    <source>
        <dbReference type="EMBL" id="KAK4275801.1"/>
    </source>
</evidence>
<organism evidence="1 2">
    <name type="scientific">Acacia crassicarpa</name>
    <name type="common">northern wattle</name>
    <dbReference type="NCBI Taxonomy" id="499986"/>
    <lineage>
        <taxon>Eukaryota</taxon>
        <taxon>Viridiplantae</taxon>
        <taxon>Streptophyta</taxon>
        <taxon>Embryophyta</taxon>
        <taxon>Tracheophyta</taxon>
        <taxon>Spermatophyta</taxon>
        <taxon>Magnoliopsida</taxon>
        <taxon>eudicotyledons</taxon>
        <taxon>Gunneridae</taxon>
        <taxon>Pentapetalae</taxon>
        <taxon>rosids</taxon>
        <taxon>fabids</taxon>
        <taxon>Fabales</taxon>
        <taxon>Fabaceae</taxon>
        <taxon>Caesalpinioideae</taxon>
        <taxon>mimosoid clade</taxon>
        <taxon>Acacieae</taxon>
        <taxon>Acacia</taxon>
    </lineage>
</organism>
<comment type="caution">
    <text evidence="1">The sequence shown here is derived from an EMBL/GenBank/DDBJ whole genome shotgun (WGS) entry which is preliminary data.</text>
</comment>
<dbReference type="EMBL" id="JAWXYG010000004">
    <property type="protein sequence ID" value="KAK4275801.1"/>
    <property type="molecule type" value="Genomic_DNA"/>
</dbReference>
<evidence type="ECO:0000313" key="2">
    <source>
        <dbReference type="Proteomes" id="UP001293593"/>
    </source>
</evidence>
<reference evidence="1" key="1">
    <citation type="submission" date="2023-10" db="EMBL/GenBank/DDBJ databases">
        <title>Chromosome-level genome of the transformable northern wattle, Acacia crassicarpa.</title>
        <authorList>
            <person name="Massaro I."/>
            <person name="Sinha N.R."/>
            <person name="Poethig S."/>
            <person name="Leichty A.R."/>
        </authorList>
    </citation>
    <scope>NUCLEOTIDE SEQUENCE</scope>
    <source>
        <strain evidence="1">Acra3RX</strain>
        <tissue evidence="1">Leaf</tissue>
    </source>
</reference>
<dbReference type="Proteomes" id="UP001293593">
    <property type="component" value="Unassembled WGS sequence"/>
</dbReference>
<gene>
    <name evidence="1" type="ORF">QN277_018823</name>
</gene>